<organism evidence="1 2">
    <name type="scientific">Qipengyuania algicida</name>
    <dbReference type="NCBI Taxonomy" id="1836209"/>
    <lineage>
        <taxon>Bacteria</taxon>
        <taxon>Pseudomonadati</taxon>
        <taxon>Pseudomonadota</taxon>
        <taxon>Alphaproteobacteria</taxon>
        <taxon>Sphingomonadales</taxon>
        <taxon>Erythrobacteraceae</taxon>
        <taxon>Qipengyuania</taxon>
    </lineage>
</organism>
<comment type="caution">
    <text evidence="1">The sequence shown here is derived from an EMBL/GenBank/DDBJ whole genome shotgun (WGS) entry which is preliminary data.</text>
</comment>
<dbReference type="Gene3D" id="3.40.50.1220">
    <property type="entry name" value="TPP-binding domain"/>
    <property type="match status" value="1"/>
</dbReference>
<evidence type="ECO:0008006" key="3">
    <source>
        <dbReference type="Google" id="ProtNLM"/>
    </source>
</evidence>
<accession>A0A845AG69</accession>
<evidence type="ECO:0000313" key="1">
    <source>
        <dbReference type="EMBL" id="MXP29572.1"/>
    </source>
</evidence>
<dbReference type="Proteomes" id="UP000439780">
    <property type="component" value="Unassembled WGS sequence"/>
</dbReference>
<sequence length="1212" mass="134288">MRLSDDTADIPDRLIALQEKGEVVFLCGAGISQRYGLPSFYELTTDIYADLGESWEGYAAEEDAMGLDKDGKERGPAALDRALFALSKRLRGTDTASRIRAEGLLTTAIEKNLQPPLGPFPAHQDVWTLSRDPEMRQRIVTTNFDTLFERAGPTKVASRACADLPPPLGTDFTGVLHLHGRIADGDLGLSRTSLVLNSAEFGEAYLRSGWAARYVYDLARATTIVILGYGADDPPMRYILEVLTADRERYPDIREIFAFVPSAPDGPSRNRIAAIWEAKGATAITYDSRDSKDHDTLYETISTWAGFAADPTGWRRGHASRILGQDPDEVSEGDWQRLRWLLSGGDAGELLGEVNPDPKWAAPLVKADVFRMNTISPYRWIVARLNDRNMPAATAENLPLSPETLGAIERILGWRNRKSGELHPVLLRAWQLIVRVAARRYASNSDVGLRWFRAKAAINEGDFSLSTKRDVLSCLRPQVRIGHVFRWPGLEDDPTPETLALRHVLRVDWGPGPLDKIEDLVAQWPNDGRSSLIRALMRELEDALEEAADTDTLYTTSSDVKSVSRHFQDQHPDGFYSIVRAVIDLWDTEAAVRPIAAKALAIEWLTSSYLLLRRMGLHALRQTFFSTSEVAEHLLTLSDEDFWLSDARRETMQLFVHRWSSVVAEDRARVEKRICVGLPRELLLSDGDPDQIASVRDNAVFIRLARIEGADVSLSPLAADTLALLRARHPAWKSDGEEDDFRVWSSGVRTVGHQGDVSILAETPVDEVLGRVEEVIGRDPFAQGDLWRLYCDAEPQRALSALLADDPSSSSRAGAWQSFFWSITATEKEDIQHLALDAISRPDFQFKPYTAIADWFLRKRDTLSISTASFLSVWDRLFAAVLDHAGPVDEQSRTDVVFSMLNSAEGKIGTLLLDEYEKVRGSERAGDQHAILTRLERLVSAEGELGFLGTAAAMGGMRALFAEHPAWTTQWLLPLTVWTSPYAPAAWSVLLRGQIPQPDLYAALKAGLLEAGSHSDLDRSIGSVAQWMVAPLLWAQVATAPVPEISSVEVRRALARSTEEVRSSAAYWLSEAIEKMDGSAADLWRERIGPLFKQIWPLDPASRSAGASLHLVRLALHTAGAFPEAADAIAPALAPLDTWEIESYLGRDEDAKTFYETAPRAVLTLLDAVVAEDRVPSSLLSMLKSLAESDAALETDPRFMKLMGWARRQAAA</sequence>
<protein>
    <recommendedName>
        <fullName evidence="3">SIR2-like domain-containing protein</fullName>
    </recommendedName>
</protein>
<dbReference type="Pfam" id="PF13289">
    <property type="entry name" value="SIR2_2"/>
    <property type="match status" value="1"/>
</dbReference>
<dbReference type="AlphaFoldDB" id="A0A845AG69"/>
<dbReference type="EMBL" id="WTYA01000009">
    <property type="protein sequence ID" value="MXP29572.1"/>
    <property type="molecule type" value="Genomic_DNA"/>
</dbReference>
<keyword evidence="2" id="KW-1185">Reference proteome</keyword>
<dbReference type="OrthoDB" id="2077946at2"/>
<name>A0A845AG69_9SPHN</name>
<evidence type="ECO:0000313" key="2">
    <source>
        <dbReference type="Proteomes" id="UP000439780"/>
    </source>
</evidence>
<dbReference type="SUPFAM" id="SSF52467">
    <property type="entry name" value="DHS-like NAD/FAD-binding domain"/>
    <property type="match status" value="1"/>
</dbReference>
<proteinExistence type="predicted"/>
<reference evidence="1 2" key="1">
    <citation type="submission" date="2019-12" db="EMBL/GenBank/DDBJ databases">
        <title>Genomic-based taxomic classification of the family Erythrobacteraceae.</title>
        <authorList>
            <person name="Xu L."/>
        </authorList>
    </citation>
    <scope>NUCLEOTIDE SEQUENCE [LARGE SCALE GENOMIC DNA]</scope>
    <source>
        <strain evidence="1 2">KEMB 9005-328</strain>
    </source>
</reference>
<gene>
    <name evidence="1" type="ORF">GRI58_12160</name>
</gene>
<dbReference type="RefSeq" id="WP_160753868.1">
    <property type="nucleotide sequence ID" value="NZ_WTYA01000009.1"/>
</dbReference>
<dbReference type="InterPro" id="IPR029035">
    <property type="entry name" value="DHS-like_NAD/FAD-binding_dom"/>
</dbReference>